<dbReference type="KEGG" id="ovi:T265_06532"/>
<sequence length="133" mass="14718">MPPEGGTGAGLLSGRPSLDRGSREAEVGFEPRTMTKTTGVFATFLLLLVICNAKQAQEAATKPKKHDLEQVLSEIEVSDPEWETKCPDGDHGHNICHTKGKNWSEFVRSMLRAMSKVAAYILQEKHNHDDDDE</sequence>
<evidence type="ECO:0000256" key="1">
    <source>
        <dbReference type="SAM" id="MobiDB-lite"/>
    </source>
</evidence>
<dbReference type="CTD" id="20320711"/>
<feature type="compositionally biased region" description="Gly residues" evidence="1">
    <location>
        <begin position="1"/>
        <end position="11"/>
    </location>
</feature>
<gene>
    <name evidence="2" type="ORF">T265_06532</name>
</gene>
<protein>
    <submittedName>
        <fullName evidence="2">Uncharacterized protein</fullName>
    </submittedName>
</protein>
<keyword evidence="3" id="KW-1185">Reference proteome</keyword>
<organism evidence="2 3">
    <name type="scientific">Opisthorchis viverrini</name>
    <name type="common">Southeast Asian liver fluke</name>
    <dbReference type="NCBI Taxonomy" id="6198"/>
    <lineage>
        <taxon>Eukaryota</taxon>
        <taxon>Metazoa</taxon>
        <taxon>Spiralia</taxon>
        <taxon>Lophotrochozoa</taxon>
        <taxon>Platyhelminthes</taxon>
        <taxon>Trematoda</taxon>
        <taxon>Digenea</taxon>
        <taxon>Opisthorchiida</taxon>
        <taxon>Opisthorchiata</taxon>
        <taxon>Opisthorchiidae</taxon>
        <taxon>Opisthorchis</taxon>
    </lineage>
</organism>
<name>A0A074ZFZ4_OPIVI</name>
<feature type="compositionally biased region" description="Basic and acidic residues" evidence="1">
    <location>
        <begin position="17"/>
        <end position="26"/>
    </location>
</feature>
<dbReference type="EMBL" id="KL596754">
    <property type="protein sequence ID" value="KER26181.1"/>
    <property type="molecule type" value="Genomic_DNA"/>
</dbReference>
<dbReference type="Proteomes" id="UP000054324">
    <property type="component" value="Unassembled WGS sequence"/>
</dbReference>
<dbReference type="AlphaFoldDB" id="A0A074ZFZ4"/>
<accession>A0A074ZFZ4</accession>
<evidence type="ECO:0000313" key="3">
    <source>
        <dbReference type="Proteomes" id="UP000054324"/>
    </source>
</evidence>
<reference evidence="2 3" key="1">
    <citation type="submission" date="2013-11" db="EMBL/GenBank/DDBJ databases">
        <title>Opisthorchis viverrini - life in the bile duct.</title>
        <authorList>
            <person name="Young N.D."/>
            <person name="Nagarajan N."/>
            <person name="Lin S.J."/>
            <person name="Korhonen P.K."/>
            <person name="Jex A.R."/>
            <person name="Hall R.S."/>
            <person name="Safavi-Hemami H."/>
            <person name="Kaewkong W."/>
            <person name="Bertrand D."/>
            <person name="Gao S."/>
            <person name="Seet Q."/>
            <person name="Wongkham S."/>
            <person name="Teh B.T."/>
            <person name="Wongkham C."/>
            <person name="Intapan P.M."/>
            <person name="Maleewong W."/>
            <person name="Yang X."/>
            <person name="Hu M."/>
            <person name="Wang Z."/>
            <person name="Hofmann A."/>
            <person name="Sternberg P.W."/>
            <person name="Tan P."/>
            <person name="Wang J."/>
            <person name="Gasser R.B."/>
        </authorList>
    </citation>
    <scope>NUCLEOTIDE SEQUENCE [LARGE SCALE GENOMIC DNA]</scope>
</reference>
<dbReference type="RefSeq" id="XP_009170079.1">
    <property type="nucleotide sequence ID" value="XM_009171815.1"/>
</dbReference>
<dbReference type="OrthoDB" id="6294095at2759"/>
<dbReference type="GeneID" id="20320711"/>
<feature type="region of interest" description="Disordered" evidence="1">
    <location>
        <begin position="1"/>
        <end position="31"/>
    </location>
</feature>
<proteinExistence type="predicted"/>
<evidence type="ECO:0000313" key="2">
    <source>
        <dbReference type="EMBL" id="KER26181.1"/>
    </source>
</evidence>